<gene>
    <name evidence="1" type="ORF">BCY88_18850</name>
</gene>
<proteinExistence type="predicted"/>
<name>A0A3R7LCB6_9BURK</name>
<dbReference type="Proteomes" id="UP000283709">
    <property type="component" value="Unassembled WGS sequence"/>
</dbReference>
<evidence type="ECO:0000313" key="2">
    <source>
        <dbReference type="Proteomes" id="UP000283709"/>
    </source>
</evidence>
<accession>A0A3R7LCB6</accession>
<comment type="caution">
    <text evidence="1">The sequence shown here is derived from an EMBL/GenBank/DDBJ whole genome shotgun (WGS) entry which is preliminary data.</text>
</comment>
<protein>
    <submittedName>
        <fullName evidence="1">Uncharacterized protein</fullName>
    </submittedName>
</protein>
<sequence>MIEYALDPAPLWKPADRVRTSFKKIAGHWAIGIHAMYTKAGGRQVIRPVINGLPLRVVPKARASSIWLFAFSGAP</sequence>
<dbReference type="EMBL" id="MCAS01000005">
    <property type="protein sequence ID" value="RKF49168.1"/>
    <property type="molecule type" value="Genomic_DNA"/>
</dbReference>
<organism evidence="1 2">
    <name type="scientific">Paraburkholderia fungorum</name>
    <dbReference type="NCBI Taxonomy" id="134537"/>
    <lineage>
        <taxon>Bacteria</taxon>
        <taxon>Pseudomonadati</taxon>
        <taxon>Pseudomonadota</taxon>
        <taxon>Betaproteobacteria</taxon>
        <taxon>Burkholderiales</taxon>
        <taxon>Burkholderiaceae</taxon>
        <taxon>Paraburkholderia</taxon>
    </lineage>
</organism>
<evidence type="ECO:0000313" key="1">
    <source>
        <dbReference type="EMBL" id="RKF49168.1"/>
    </source>
</evidence>
<dbReference type="AlphaFoldDB" id="A0A3R7LCB6"/>
<reference evidence="1 2" key="1">
    <citation type="submission" date="2016-07" db="EMBL/GenBank/DDBJ databases">
        <title>Genome analysis of Burkholderia fungorum ES3-20.</title>
        <authorList>
            <person name="Xu D."/>
            <person name="Yao R."/>
            <person name="Zheng S."/>
        </authorList>
    </citation>
    <scope>NUCLEOTIDE SEQUENCE [LARGE SCALE GENOMIC DNA]</scope>
    <source>
        <strain evidence="1 2">ES3-20</strain>
    </source>
</reference>